<dbReference type="SMART" id="SM00387">
    <property type="entry name" value="HATPase_c"/>
    <property type="match status" value="1"/>
</dbReference>
<dbReference type="Gene3D" id="1.10.287.130">
    <property type="match status" value="1"/>
</dbReference>
<dbReference type="SUPFAM" id="SSF55874">
    <property type="entry name" value="ATPase domain of HSP90 chaperone/DNA topoisomerase II/histidine kinase"/>
    <property type="match status" value="1"/>
</dbReference>
<keyword evidence="6 11" id="KW-0812">Transmembrane</keyword>
<comment type="caution">
    <text evidence="14">The sequence shown here is derived from an EMBL/GenBank/DDBJ whole genome shotgun (WGS) entry which is preliminary data.</text>
</comment>
<dbReference type="SUPFAM" id="SSF158472">
    <property type="entry name" value="HAMP domain-like"/>
    <property type="match status" value="1"/>
</dbReference>
<sequence>MTRVEQELDEFAKLDAEGIDPATGDPFADVPALLDTFLVRNVPDENEVLVAWYGGRPRTALPGEDSYVTRHGAFEQLVDSMLADGGTRQVTAPGYGDAMVTVQRVRAGQESGALVVVSYLERDRAELRNTFRTYALVGLAALAVITAVAFWQSGRLLAPLRTLRDTAEGINESDLSLRIPEQGNDDITALTHTINGMLGRLEEAFVGQRQFLDDAGHELKTPLTILQGHLELMDPTDPAEVAETRALLLDEVDRMSRLVGDLILLAKHDRPDFLSPAPVSVERLTHTLLAKVRALPGRAWELDGAGDAIATLDEQRITQAVLQLADNALKHTAEGERIRLGSDVTDGVVRLWVADSGPGIPDDLKGHVLERFGRGAVTADDEGFGLGLSIVRAIAEAHGGHVTVDDTDPGAPRPGATVTLHLPQELPWPGS</sequence>
<comment type="catalytic activity">
    <reaction evidence="1">
        <text>ATP + protein L-histidine = ADP + protein N-phospho-L-histidine.</text>
        <dbReference type="EC" id="2.7.13.3"/>
    </reaction>
</comment>
<keyword evidence="5" id="KW-0808">Transferase</keyword>
<name>A0ABW4TR06_9ACTN</name>
<evidence type="ECO:0000313" key="14">
    <source>
        <dbReference type="EMBL" id="MFD1949124.1"/>
    </source>
</evidence>
<dbReference type="GO" id="GO:0016301">
    <property type="term" value="F:kinase activity"/>
    <property type="evidence" value="ECO:0007669"/>
    <property type="project" value="UniProtKB-KW"/>
</dbReference>
<evidence type="ECO:0000256" key="3">
    <source>
        <dbReference type="ARBA" id="ARBA00012438"/>
    </source>
</evidence>
<dbReference type="Gene3D" id="3.30.565.10">
    <property type="entry name" value="Histidine kinase-like ATPase, C-terminal domain"/>
    <property type="match status" value="1"/>
</dbReference>
<dbReference type="PRINTS" id="PR00344">
    <property type="entry name" value="BCTRLSENSOR"/>
</dbReference>
<dbReference type="InterPro" id="IPR004358">
    <property type="entry name" value="Sig_transdc_His_kin-like_C"/>
</dbReference>
<evidence type="ECO:0000256" key="2">
    <source>
        <dbReference type="ARBA" id="ARBA00004236"/>
    </source>
</evidence>
<evidence type="ECO:0000259" key="12">
    <source>
        <dbReference type="PROSITE" id="PS50109"/>
    </source>
</evidence>
<dbReference type="SUPFAM" id="SSF47384">
    <property type="entry name" value="Homodimeric domain of signal transducing histidine kinase"/>
    <property type="match status" value="1"/>
</dbReference>
<evidence type="ECO:0000256" key="1">
    <source>
        <dbReference type="ARBA" id="ARBA00000085"/>
    </source>
</evidence>
<dbReference type="PANTHER" id="PTHR45436">
    <property type="entry name" value="SENSOR HISTIDINE KINASE YKOH"/>
    <property type="match status" value="1"/>
</dbReference>
<dbReference type="EC" id="2.7.13.3" evidence="3"/>
<reference evidence="15" key="1">
    <citation type="journal article" date="2019" name="Int. J. Syst. Evol. Microbiol.">
        <title>The Global Catalogue of Microorganisms (GCM) 10K type strain sequencing project: providing services to taxonomists for standard genome sequencing and annotation.</title>
        <authorList>
            <consortium name="The Broad Institute Genomics Platform"/>
            <consortium name="The Broad Institute Genome Sequencing Center for Infectious Disease"/>
            <person name="Wu L."/>
            <person name="Ma J."/>
        </authorList>
    </citation>
    <scope>NUCLEOTIDE SEQUENCE [LARGE SCALE GENOMIC DNA]</scope>
    <source>
        <strain evidence="15">CGMCC 1.12477</strain>
    </source>
</reference>
<dbReference type="SMART" id="SM00304">
    <property type="entry name" value="HAMP"/>
    <property type="match status" value="1"/>
</dbReference>
<dbReference type="CDD" id="cd00082">
    <property type="entry name" value="HisKA"/>
    <property type="match status" value="1"/>
</dbReference>
<keyword evidence="10 11" id="KW-0472">Membrane</keyword>
<dbReference type="InterPro" id="IPR003661">
    <property type="entry name" value="HisK_dim/P_dom"/>
</dbReference>
<protein>
    <recommendedName>
        <fullName evidence="3">histidine kinase</fullName>
        <ecNumber evidence="3">2.7.13.3</ecNumber>
    </recommendedName>
</protein>
<keyword evidence="15" id="KW-1185">Reference proteome</keyword>
<gene>
    <name evidence="14" type="ORF">ACFSDE_20135</name>
</gene>
<dbReference type="InterPro" id="IPR036890">
    <property type="entry name" value="HATPase_C_sf"/>
</dbReference>
<evidence type="ECO:0000256" key="11">
    <source>
        <dbReference type="SAM" id="Phobius"/>
    </source>
</evidence>
<evidence type="ECO:0000313" key="15">
    <source>
        <dbReference type="Proteomes" id="UP001597351"/>
    </source>
</evidence>
<proteinExistence type="predicted"/>
<comment type="subcellular location">
    <subcellularLocation>
        <location evidence="2">Cell membrane</location>
    </subcellularLocation>
</comment>
<accession>A0ABW4TR06</accession>
<dbReference type="InterPro" id="IPR005467">
    <property type="entry name" value="His_kinase_dom"/>
</dbReference>
<dbReference type="Pfam" id="PF00672">
    <property type="entry name" value="HAMP"/>
    <property type="match status" value="1"/>
</dbReference>
<dbReference type="RefSeq" id="WP_343921043.1">
    <property type="nucleotide sequence ID" value="NZ_BAAAJT010000003.1"/>
</dbReference>
<dbReference type="EMBL" id="JBHUGD010000004">
    <property type="protein sequence ID" value="MFD1949124.1"/>
    <property type="molecule type" value="Genomic_DNA"/>
</dbReference>
<feature type="domain" description="Histidine kinase" evidence="12">
    <location>
        <begin position="214"/>
        <end position="426"/>
    </location>
</feature>
<dbReference type="InterPro" id="IPR050428">
    <property type="entry name" value="TCS_sensor_his_kinase"/>
</dbReference>
<dbReference type="CDD" id="cd06225">
    <property type="entry name" value="HAMP"/>
    <property type="match status" value="1"/>
</dbReference>
<dbReference type="SMART" id="SM00388">
    <property type="entry name" value="HisKA"/>
    <property type="match status" value="1"/>
</dbReference>
<feature type="transmembrane region" description="Helical" evidence="11">
    <location>
        <begin position="131"/>
        <end position="151"/>
    </location>
</feature>
<keyword evidence="8 11" id="KW-1133">Transmembrane helix</keyword>
<evidence type="ECO:0000256" key="8">
    <source>
        <dbReference type="ARBA" id="ARBA00022989"/>
    </source>
</evidence>
<keyword evidence="4" id="KW-0597">Phosphoprotein</keyword>
<dbReference type="Pfam" id="PF00512">
    <property type="entry name" value="HisKA"/>
    <property type="match status" value="1"/>
</dbReference>
<organism evidence="14 15">
    <name type="scientific">Nocardioides aestuarii</name>
    <dbReference type="NCBI Taxonomy" id="252231"/>
    <lineage>
        <taxon>Bacteria</taxon>
        <taxon>Bacillati</taxon>
        <taxon>Actinomycetota</taxon>
        <taxon>Actinomycetes</taxon>
        <taxon>Propionibacteriales</taxon>
        <taxon>Nocardioidaceae</taxon>
        <taxon>Nocardioides</taxon>
    </lineage>
</organism>
<dbReference type="PANTHER" id="PTHR45436:SF5">
    <property type="entry name" value="SENSOR HISTIDINE KINASE TRCS"/>
    <property type="match status" value="1"/>
</dbReference>
<evidence type="ECO:0000256" key="4">
    <source>
        <dbReference type="ARBA" id="ARBA00022553"/>
    </source>
</evidence>
<dbReference type="Pfam" id="PF02518">
    <property type="entry name" value="HATPase_c"/>
    <property type="match status" value="1"/>
</dbReference>
<evidence type="ECO:0000256" key="6">
    <source>
        <dbReference type="ARBA" id="ARBA00022692"/>
    </source>
</evidence>
<dbReference type="InterPro" id="IPR003660">
    <property type="entry name" value="HAMP_dom"/>
</dbReference>
<keyword evidence="7 14" id="KW-0418">Kinase</keyword>
<dbReference type="CDD" id="cd00075">
    <property type="entry name" value="HATPase"/>
    <property type="match status" value="1"/>
</dbReference>
<dbReference type="Proteomes" id="UP001597351">
    <property type="component" value="Unassembled WGS sequence"/>
</dbReference>
<evidence type="ECO:0000256" key="10">
    <source>
        <dbReference type="ARBA" id="ARBA00023136"/>
    </source>
</evidence>
<dbReference type="InterPro" id="IPR036097">
    <property type="entry name" value="HisK_dim/P_sf"/>
</dbReference>
<feature type="domain" description="HAMP" evidence="13">
    <location>
        <begin position="154"/>
        <end position="206"/>
    </location>
</feature>
<dbReference type="InterPro" id="IPR003594">
    <property type="entry name" value="HATPase_dom"/>
</dbReference>
<dbReference type="PROSITE" id="PS50885">
    <property type="entry name" value="HAMP"/>
    <property type="match status" value="1"/>
</dbReference>
<evidence type="ECO:0000256" key="7">
    <source>
        <dbReference type="ARBA" id="ARBA00022777"/>
    </source>
</evidence>
<dbReference type="Gene3D" id="6.10.340.10">
    <property type="match status" value="1"/>
</dbReference>
<dbReference type="PROSITE" id="PS50109">
    <property type="entry name" value="HIS_KIN"/>
    <property type="match status" value="1"/>
</dbReference>
<evidence type="ECO:0000259" key="13">
    <source>
        <dbReference type="PROSITE" id="PS50885"/>
    </source>
</evidence>
<keyword evidence="9" id="KW-0902">Two-component regulatory system</keyword>
<evidence type="ECO:0000256" key="9">
    <source>
        <dbReference type="ARBA" id="ARBA00023012"/>
    </source>
</evidence>
<evidence type="ECO:0000256" key="5">
    <source>
        <dbReference type="ARBA" id="ARBA00022679"/>
    </source>
</evidence>